<evidence type="ECO:0000313" key="2">
    <source>
        <dbReference type="Proteomes" id="UP000414233"/>
    </source>
</evidence>
<protein>
    <submittedName>
        <fullName evidence="1">Uncharacterized protein</fullName>
    </submittedName>
</protein>
<keyword evidence="2" id="KW-1185">Reference proteome</keyword>
<accession>A0A5E4Z1P0</accession>
<sequence>MHKATVFGHRFHLCYAREMLPQLANAQLPKFVVQIRPTCYLTQLSLVFKTCQGALHVMSENLRLFKFTRL</sequence>
<dbReference type="EMBL" id="CABPRZ010000030">
    <property type="protein sequence ID" value="VVE55026.1"/>
    <property type="molecule type" value="Genomic_DNA"/>
</dbReference>
<proteinExistence type="predicted"/>
<evidence type="ECO:0000313" key="1">
    <source>
        <dbReference type="EMBL" id="VVE55026.1"/>
    </source>
</evidence>
<reference evidence="1 2" key="1">
    <citation type="submission" date="2019-08" db="EMBL/GenBank/DDBJ databases">
        <authorList>
            <person name="Peeters C."/>
        </authorList>
    </citation>
    <scope>NUCLEOTIDE SEQUENCE [LARGE SCALE GENOMIC DNA]</scope>
    <source>
        <strain evidence="1 2">LMG 30175</strain>
    </source>
</reference>
<gene>
    <name evidence="1" type="ORF">PTE30175_04872</name>
</gene>
<dbReference type="AlphaFoldDB" id="A0A5E4Z1P0"/>
<name>A0A5E4Z1P0_9BURK</name>
<organism evidence="1 2">
    <name type="scientific">Pandoraea terrae</name>
    <dbReference type="NCBI Taxonomy" id="1537710"/>
    <lineage>
        <taxon>Bacteria</taxon>
        <taxon>Pseudomonadati</taxon>
        <taxon>Pseudomonadota</taxon>
        <taxon>Betaproteobacteria</taxon>
        <taxon>Burkholderiales</taxon>
        <taxon>Burkholderiaceae</taxon>
        <taxon>Pandoraea</taxon>
    </lineage>
</organism>
<dbReference type="Proteomes" id="UP000414233">
    <property type="component" value="Unassembled WGS sequence"/>
</dbReference>